<evidence type="ECO:0000256" key="2">
    <source>
        <dbReference type="SAM" id="SignalP"/>
    </source>
</evidence>
<name>A0A0L0V1F8_9BASI</name>
<sequence>MAPPIRFKVSLCLVLHALGGSQLASSSPLNSEVHPVENFNPFLHYDQGKSSDKIVFETPIKPAKQVKSPQNEGYEYRNIPQGLAERKDEMEFIFKDRNAIESGIQGLKTKSEGQSSRMISQLERLYRAFNLPTVNRLRRMGGLDRSQHSFAPEPIKLGTTNNPLKPAGTQVTNGGPLAEHGSGSKKMSKGSNFFGYDIDWRSLYPYSAASDSGTGNTLASLSEPLLKNSNSLELTPRISTEETPLKYEPLRLAQVQKPRQTTLTVLDAHLAERRIPRGDLKIQDIVHSLLGRQPDGDEYVIGDGLTIPQKIASWNSLQEQVFKFSLQSQETIPDAKEVEFRLEFLKSFCLLGDHIVRYGLLPSTEGIESLKPKSTIQMVELQTELLFRKLGANFHEDQASVIPEIEFWESARAVKHFHRSVKALPTEYHEEVVHAVLRTILSHTPDDLRFKAVRNKRFEKLRDEFLRPQFLQEARRLSSALISNHQPSINELEKADHLRVVKFVEDLMYFFEEPSMKTPPKQRRIEFQLVYYMIDYLQKFCDPVIGTIAKRTEDQKPIARREKKVYLFQDQLNFMRVYLRKFRDTSQDPDYTGNLSWEAMVPFKAILKGHGGNFDLFSRWINTYTAVLFEHCTWLVVGHSPLVTFDLWMGRRMHGSEDYDVSKFVHF</sequence>
<evidence type="ECO:0000313" key="4">
    <source>
        <dbReference type="Proteomes" id="UP000054564"/>
    </source>
</evidence>
<gene>
    <name evidence="3" type="ORF">PSTG_13484</name>
</gene>
<feature type="chain" id="PRO_5005549673" evidence="2">
    <location>
        <begin position="27"/>
        <end position="667"/>
    </location>
</feature>
<dbReference type="OrthoDB" id="2496410at2759"/>
<protein>
    <submittedName>
        <fullName evidence="3">Uncharacterized protein</fullName>
    </submittedName>
</protein>
<feature type="region of interest" description="Disordered" evidence="1">
    <location>
        <begin position="145"/>
        <end position="186"/>
    </location>
</feature>
<dbReference type="EMBL" id="AJIL01000145">
    <property type="protein sequence ID" value="KNE93095.1"/>
    <property type="molecule type" value="Genomic_DNA"/>
</dbReference>
<dbReference type="Proteomes" id="UP000054564">
    <property type="component" value="Unassembled WGS sequence"/>
</dbReference>
<comment type="caution">
    <text evidence="3">The sequence shown here is derived from an EMBL/GenBank/DDBJ whole genome shotgun (WGS) entry which is preliminary data.</text>
</comment>
<reference evidence="4" key="1">
    <citation type="submission" date="2014-03" db="EMBL/GenBank/DDBJ databases">
        <title>The Genome Sequence of Puccinia striiformis f. sp. tritici PST-78.</title>
        <authorList>
            <consortium name="The Broad Institute Genome Sequencing Platform"/>
            <person name="Cuomo C."/>
            <person name="Hulbert S."/>
            <person name="Chen X."/>
            <person name="Walker B."/>
            <person name="Young S.K."/>
            <person name="Zeng Q."/>
            <person name="Gargeya S."/>
            <person name="Fitzgerald M."/>
            <person name="Haas B."/>
            <person name="Abouelleil A."/>
            <person name="Alvarado L."/>
            <person name="Arachchi H.M."/>
            <person name="Berlin A.M."/>
            <person name="Chapman S.B."/>
            <person name="Goldberg J."/>
            <person name="Griggs A."/>
            <person name="Gujja S."/>
            <person name="Hansen M."/>
            <person name="Howarth C."/>
            <person name="Imamovic A."/>
            <person name="Larimer J."/>
            <person name="McCowan C."/>
            <person name="Montmayeur A."/>
            <person name="Murphy C."/>
            <person name="Neiman D."/>
            <person name="Pearson M."/>
            <person name="Priest M."/>
            <person name="Roberts A."/>
            <person name="Saif S."/>
            <person name="Shea T."/>
            <person name="Sisk P."/>
            <person name="Sykes S."/>
            <person name="Wortman J."/>
            <person name="Nusbaum C."/>
            <person name="Birren B."/>
        </authorList>
    </citation>
    <scope>NUCLEOTIDE SEQUENCE [LARGE SCALE GENOMIC DNA]</scope>
    <source>
        <strain evidence="4">race PST-78</strain>
    </source>
</reference>
<keyword evidence="4" id="KW-1185">Reference proteome</keyword>
<accession>A0A0L0V1F8</accession>
<feature type="compositionally biased region" description="Polar residues" evidence="1">
    <location>
        <begin position="158"/>
        <end position="173"/>
    </location>
</feature>
<keyword evidence="2" id="KW-0732">Signal</keyword>
<evidence type="ECO:0000313" key="3">
    <source>
        <dbReference type="EMBL" id="KNE93095.1"/>
    </source>
</evidence>
<proteinExistence type="predicted"/>
<feature type="signal peptide" evidence="2">
    <location>
        <begin position="1"/>
        <end position="26"/>
    </location>
</feature>
<evidence type="ECO:0000256" key="1">
    <source>
        <dbReference type="SAM" id="MobiDB-lite"/>
    </source>
</evidence>
<dbReference type="AlphaFoldDB" id="A0A0L0V1F8"/>
<organism evidence="3 4">
    <name type="scientific">Puccinia striiformis f. sp. tritici PST-78</name>
    <dbReference type="NCBI Taxonomy" id="1165861"/>
    <lineage>
        <taxon>Eukaryota</taxon>
        <taxon>Fungi</taxon>
        <taxon>Dikarya</taxon>
        <taxon>Basidiomycota</taxon>
        <taxon>Pucciniomycotina</taxon>
        <taxon>Pucciniomycetes</taxon>
        <taxon>Pucciniales</taxon>
        <taxon>Pucciniaceae</taxon>
        <taxon>Puccinia</taxon>
    </lineage>
</organism>